<accession>A0A133UTG6</accession>
<evidence type="ECO:0000313" key="3">
    <source>
        <dbReference type="Proteomes" id="UP000070463"/>
    </source>
</evidence>
<dbReference type="Proteomes" id="UP000070463">
    <property type="component" value="Unassembled WGS sequence"/>
</dbReference>
<keyword evidence="3" id="KW-1185">Reference proteome</keyword>
<dbReference type="EMBL" id="LHXR01000027">
    <property type="protein sequence ID" value="KXA97534.1"/>
    <property type="molecule type" value="Genomic_DNA"/>
</dbReference>
<proteinExistence type="predicted"/>
<dbReference type="SUPFAM" id="SSF57783">
    <property type="entry name" value="Zinc beta-ribbon"/>
    <property type="match status" value="1"/>
</dbReference>
<comment type="caution">
    <text evidence="2">The sequence shown here is derived from an EMBL/GenBank/DDBJ whole genome shotgun (WGS) entry which is preliminary data.</text>
</comment>
<evidence type="ECO:0000313" key="2">
    <source>
        <dbReference type="EMBL" id="KXA97534.1"/>
    </source>
</evidence>
<dbReference type="AlphaFoldDB" id="A0A133UTG6"/>
<dbReference type="SMART" id="SM00661">
    <property type="entry name" value="RPOL9"/>
    <property type="match status" value="1"/>
</dbReference>
<protein>
    <recommendedName>
        <fullName evidence="1">DNA-directed RNA polymerase II subunit RPB9-like zinc ribbon domain-containing protein</fullName>
    </recommendedName>
</protein>
<sequence>MGGKKIKFCSECGTMLIPEEGEKLICPDCGNEEELQSKEDYKLQEEAGGKKAPGIAVVEEEREKKFKKPEYDIDTDVSPELFEESY</sequence>
<organism evidence="2 3">
    <name type="scientific">candidate division MSBL1 archaeon SCGC-AAA259I09</name>
    <dbReference type="NCBI Taxonomy" id="1698267"/>
    <lineage>
        <taxon>Archaea</taxon>
        <taxon>Methanobacteriati</taxon>
        <taxon>Methanobacteriota</taxon>
        <taxon>candidate division MSBL1</taxon>
    </lineage>
</organism>
<dbReference type="Gene3D" id="2.20.70.10">
    <property type="match status" value="1"/>
</dbReference>
<name>A0A133UTG6_9EURY</name>
<evidence type="ECO:0000259" key="1">
    <source>
        <dbReference type="SMART" id="SM00661"/>
    </source>
</evidence>
<gene>
    <name evidence="2" type="ORF">AKJ37_02815</name>
</gene>
<dbReference type="InterPro" id="IPR001529">
    <property type="entry name" value="Zn_ribbon_RPB9"/>
</dbReference>
<dbReference type="Pfam" id="PF02150">
    <property type="entry name" value="Zn_ribbon_RPB9"/>
    <property type="match status" value="1"/>
</dbReference>
<reference evidence="2 3" key="1">
    <citation type="journal article" date="2016" name="Sci. Rep.">
        <title>Metabolic traits of an uncultured archaeal lineage -MSBL1- from brine pools of the Red Sea.</title>
        <authorList>
            <person name="Mwirichia R."/>
            <person name="Alam I."/>
            <person name="Rashid M."/>
            <person name="Vinu M."/>
            <person name="Ba-Alawi W."/>
            <person name="Anthony Kamau A."/>
            <person name="Kamanda Ngugi D."/>
            <person name="Goker M."/>
            <person name="Klenk H.P."/>
            <person name="Bajic V."/>
            <person name="Stingl U."/>
        </authorList>
    </citation>
    <scope>NUCLEOTIDE SEQUENCE [LARGE SCALE GENOMIC DNA]</scope>
    <source>
        <strain evidence="2">SCGC-AAA259I09</strain>
    </source>
</reference>
<dbReference type="GO" id="GO:0006351">
    <property type="term" value="P:DNA-templated transcription"/>
    <property type="evidence" value="ECO:0007669"/>
    <property type="project" value="InterPro"/>
</dbReference>
<feature type="domain" description="DNA-directed RNA polymerase II subunit RPB9-like zinc ribbon" evidence="1">
    <location>
        <begin position="7"/>
        <end position="55"/>
    </location>
</feature>